<accession>A0AC11DU71</accession>
<organism evidence="1">
    <name type="scientific">Ovis aries</name>
    <name type="common">Sheep</name>
    <dbReference type="NCBI Taxonomy" id="9940"/>
    <lineage>
        <taxon>Eukaryota</taxon>
        <taxon>Metazoa</taxon>
        <taxon>Chordata</taxon>
        <taxon>Craniata</taxon>
        <taxon>Vertebrata</taxon>
        <taxon>Euteleostomi</taxon>
        <taxon>Mammalia</taxon>
        <taxon>Eutheria</taxon>
        <taxon>Laurasiatheria</taxon>
        <taxon>Artiodactyla</taxon>
        <taxon>Ruminantia</taxon>
        <taxon>Pecora</taxon>
        <taxon>Bovidae</taxon>
        <taxon>Caprinae</taxon>
        <taxon>Ovis</taxon>
    </lineage>
</organism>
<gene>
    <name evidence="1" type="primary">ATE1</name>
</gene>
<reference evidence="1" key="2">
    <citation type="submission" date="2025-08" db="UniProtKB">
        <authorList>
            <consortium name="Ensembl"/>
        </authorList>
    </citation>
    <scope>IDENTIFICATION</scope>
</reference>
<reference evidence="1" key="1">
    <citation type="submission" date="2020-11" db="EMBL/GenBank/DDBJ databases">
        <authorList>
            <person name="Davenport K.M."/>
            <person name="Bickhart D.M."/>
            <person name="Smith T.P.L."/>
            <person name="Murdoch B.M."/>
            <person name="Rosen B.D."/>
        </authorList>
    </citation>
    <scope>NUCLEOTIDE SEQUENCE [LARGE SCALE GENOMIC DNA]</scope>
    <source>
        <strain evidence="1">OAR_USU_Benz2616</strain>
    </source>
</reference>
<dbReference type="Ensembl" id="ENSOART00020057368.1">
    <property type="protein sequence ID" value="ENSOARP00020050701.1"/>
    <property type="gene ID" value="ENSOARG00020019169.2"/>
</dbReference>
<evidence type="ECO:0000313" key="1">
    <source>
        <dbReference type="Ensembl" id="ENSOARP00020050701.1"/>
    </source>
</evidence>
<name>A0AC11DU71_SHEEP</name>
<protein>
    <submittedName>
        <fullName evidence="1">Arginyltransferase 1</fullName>
    </submittedName>
</protein>
<proteinExistence type="predicted"/>
<reference evidence="1" key="3">
    <citation type="submission" date="2025-09" db="UniProtKB">
        <authorList>
            <consortium name="Ensembl"/>
        </authorList>
    </citation>
    <scope>IDENTIFICATION</scope>
</reference>
<sequence length="87" mass="9927">MASMVEYKGLKAGYRCGYCDSEEGKASCVDEGRSKEPDRLQVFYKKAIMPYGVYKKQQRDPSEEAAVLQYARLVGQACSERMLLFRN</sequence>